<dbReference type="Gene3D" id="3.30.1300.30">
    <property type="entry name" value="GSPII I/J protein-like"/>
    <property type="match status" value="1"/>
</dbReference>
<feature type="signal peptide" evidence="9">
    <location>
        <begin position="1"/>
        <end position="23"/>
    </location>
</feature>
<protein>
    <submittedName>
        <fullName evidence="11">YadA-like domain protein</fullName>
    </submittedName>
</protein>
<dbReference type="GO" id="GO:0009986">
    <property type="term" value="C:cell surface"/>
    <property type="evidence" value="ECO:0007669"/>
    <property type="project" value="UniProtKB-SubCell"/>
</dbReference>
<dbReference type="RefSeq" id="WP_005289277.1">
    <property type="nucleotide sequence ID" value="NZ_GG739633.1"/>
</dbReference>
<evidence type="ECO:0000256" key="8">
    <source>
        <dbReference type="SAM" id="Coils"/>
    </source>
</evidence>
<dbReference type="EMBL" id="ADGK01000264">
    <property type="protein sequence ID" value="EFE21829.1"/>
    <property type="molecule type" value="Genomic_DNA"/>
</dbReference>
<gene>
    <name evidence="11" type="ORF">EDWATA_03175</name>
</gene>
<keyword evidence="8" id="KW-0175">Coiled coil</keyword>
<evidence type="ECO:0000256" key="1">
    <source>
        <dbReference type="ARBA" id="ARBA00004241"/>
    </source>
</evidence>
<evidence type="ECO:0000259" key="10">
    <source>
        <dbReference type="Pfam" id="PF03895"/>
    </source>
</evidence>
<reference evidence="11 12" key="1">
    <citation type="submission" date="2010-02" db="EMBL/GenBank/DDBJ databases">
        <authorList>
            <person name="Weinstock G."/>
            <person name="Sodergren E."/>
            <person name="Clifton S."/>
            <person name="Fulton L."/>
            <person name="Fulton B."/>
            <person name="Courtney L."/>
            <person name="Fronick C."/>
            <person name="Harrison M."/>
            <person name="Strong C."/>
            <person name="Farmer C."/>
            <person name="Delahaunty K."/>
            <person name="Markovic C."/>
            <person name="Hall O."/>
            <person name="Minx P."/>
            <person name="Tomlinson C."/>
            <person name="Mitreva M."/>
            <person name="Nelson J."/>
            <person name="Hou S."/>
            <person name="Wollam A."/>
            <person name="Pepin K.H."/>
            <person name="Johnson M."/>
            <person name="Bhonagiri V."/>
            <person name="Zhang X."/>
            <person name="Suruliraj S."/>
            <person name="Warren W."/>
            <person name="Chinwalla A."/>
            <person name="Mardis E.R."/>
            <person name="Wilson R.K."/>
        </authorList>
    </citation>
    <scope>NUCLEOTIDE SEQUENCE [LARGE SCALE GENOMIC DNA]</scope>
    <source>
        <strain evidence="11 12">ATCC 23685</strain>
    </source>
</reference>
<sequence length="529" mass="55753">MKRHTLAALISSLFVLSSAYGYADDTIPDATATLPVPSPEVPVAPPAAPATLNAAELAAVAKGLPQIGTYLIQAQAEQTIQTALQASIRESLKAPTYFHDEIAKVIQAGSEAEEFRNIVNAAVNTPLIRNSILEPAAKYKVQVDGIKAVENYAGYMSSVYRSSADMAAIATLKAASEANQQSFLFNAALHDALTSNQARAHQVYDTLHAYTSTHVVDYNLGKLAQRVLVDQPKIDTLLGNMIQTVFQPVYQENVVGLLASLQQADASIKSSLASSISNVTQNAQQNTAQYSAYLTDNKVADKLNRAALLAAVQESYQGVQSNQRALTQLQQARQADLTMAHVVAIGAADKVKKANEAALRAAQKANADAIHEAKEALSQDIHGNQQNTLAANLMALGALKGVQETTTELQNLQRSSNASSHAFNTALNDSKRELSAAIQANSHSLSRRIDENRKKAAAGIAGVAAMSNIPIPYAEGSFTVGVGVGYYDSQSAGAIGIGKGFENGLAIKASASFATDSNVAIGGGASWSF</sequence>
<evidence type="ECO:0000256" key="2">
    <source>
        <dbReference type="ARBA" id="ARBA00004442"/>
    </source>
</evidence>
<name>D4F8S5_EDWTA</name>
<comment type="caution">
    <text evidence="11">The sequence shown here is derived from an EMBL/GenBank/DDBJ whole genome shotgun (WGS) entry which is preliminary data.</text>
</comment>
<proteinExistence type="predicted"/>
<keyword evidence="7" id="KW-0998">Cell outer membrane</keyword>
<dbReference type="InterPro" id="IPR005594">
    <property type="entry name" value="YadA_C"/>
</dbReference>
<feature type="domain" description="Trimeric autotransporter adhesin YadA-like C-terminal membrane anchor" evidence="10">
    <location>
        <begin position="472"/>
        <end position="529"/>
    </location>
</feature>
<evidence type="ECO:0000313" key="12">
    <source>
        <dbReference type="Proteomes" id="UP000003692"/>
    </source>
</evidence>
<accession>D4F8S5</accession>
<dbReference type="SUPFAM" id="SSF54523">
    <property type="entry name" value="Pili subunits"/>
    <property type="match status" value="1"/>
</dbReference>
<keyword evidence="4" id="KW-0812">Transmembrane</keyword>
<feature type="chain" id="PRO_5003056701" evidence="9">
    <location>
        <begin position="24"/>
        <end position="529"/>
    </location>
</feature>
<evidence type="ECO:0000313" key="11">
    <source>
        <dbReference type="EMBL" id="EFE21829.1"/>
    </source>
</evidence>
<dbReference type="HOGENOM" id="CLU_514577_0_0_6"/>
<dbReference type="InterPro" id="IPR045584">
    <property type="entry name" value="Pilin-like"/>
</dbReference>
<keyword evidence="6" id="KW-0472">Membrane</keyword>
<evidence type="ECO:0000256" key="7">
    <source>
        <dbReference type="ARBA" id="ARBA00023237"/>
    </source>
</evidence>
<evidence type="ECO:0000256" key="4">
    <source>
        <dbReference type="ARBA" id="ARBA00022692"/>
    </source>
</evidence>
<organism evidence="11 12">
    <name type="scientific">Edwardsiella tarda ATCC 23685</name>
    <dbReference type="NCBI Taxonomy" id="500638"/>
    <lineage>
        <taxon>Bacteria</taxon>
        <taxon>Pseudomonadati</taxon>
        <taxon>Pseudomonadota</taxon>
        <taxon>Gammaproteobacteria</taxon>
        <taxon>Enterobacterales</taxon>
        <taxon>Hafniaceae</taxon>
        <taxon>Edwardsiella</taxon>
    </lineage>
</organism>
<evidence type="ECO:0000256" key="5">
    <source>
        <dbReference type="ARBA" id="ARBA00022729"/>
    </source>
</evidence>
<comment type="subcellular location">
    <subcellularLocation>
        <location evidence="2">Cell outer membrane</location>
    </subcellularLocation>
    <subcellularLocation>
        <location evidence="1">Cell surface</location>
    </subcellularLocation>
</comment>
<feature type="coiled-coil region" evidence="8">
    <location>
        <begin position="348"/>
        <end position="379"/>
    </location>
</feature>
<dbReference type="AlphaFoldDB" id="D4F8S5"/>
<dbReference type="Proteomes" id="UP000003692">
    <property type="component" value="Unassembled WGS sequence"/>
</dbReference>
<evidence type="ECO:0000256" key="3">
    <source>
        <dbReference type="ARBA" id="ARBA00022452"/>
    </source>
</evidence>
<keyword evidence="3" id="KW-1134">Transmembrane beta strand</keyword>
<dbReference type="Pfam" id="PF03895">
    <property type="entry name" value="YadA_anchor"/>
    <property type="match status" value="1"/>
</dbReference>
<evidence type="ECO:0000256" key="6">
    <source>
        <dbReference type="ARBA" id="ARBA00023136"/>
    </source>
</evidence>
<dbReference type="GO" id="GO:0009279">
    <property type="term" value="C:cell outer membrane"/>
    <property type="evidence" value="ECO:0007669"/>
    <property type="project" value="UniProtKB-SubCell"/>
</dbReference>
<keyword evidence="5 9" id="KW-0732">Signal</keyword>
<evidence type="ECO:0000256" key="9">
    <source>
        <dbReference type="SAM" id="SignalP"/>
    </source>
</evidence>